<dbReference type="EMBL" id="JABANM010021013">
    <property type="protein sequence ID" value="KAF4721890.1"/>
    <property type="molecule type" value="Genomic_DNA"/>
</dbReference>
<feature type="non-terminal residue" evidence="1">
    <location>
        <position position="1"/>
    </location>
</feature>
<sequence>GANGTALTLVDDFEQWQEVLAEIEEAGVEIEALPLDIAELASLKYRVEDVSHSITKKAVAALRQSELMREVLHSDKMKQQLQENTEDAKALRKSLRQNNAKVRMVQAVRRRIPVRWMVSVACSVHAASGTFL</sequence>
<name>A0A7J6RQA3_PEROL</name>
<dbReference type="AlphaFoldDB" id="A0A7J6RQA3"/>
<evidence type="ECO:0000313" key="2">
    <source>
        <dbReference type="Proteomes" id="UP000574390"/>
    </source>
</evidence>
<keyword evidence="1" id="KW-0347">Helicase</keyword>
<dbReference type="Proteomes" id="UP000574390">
    <property type="component" value="Unassembled WGS sequence"/>
</dbReference>
<evidence type="ECO:0000313" key="1">
    <source>
        <dbReference type="EMBL" id="KAF4721890.1"/>
    </source>
</evidence>
<proteinExistence type="predicted"/>
<organism evidence="1 2">
    <name type="scientific">Perkinsus olseni</name>
    <name type="common">Perkinsus atlanticus</name>
    <dbReference type="NCBI Taxonomy" id="32597"/>
    <lineage>
        <taxon>Eukaryota</taxon>
        <taxon>Sar</taxon>
        <taxon>Alveolata</taxon>
        <taxon>Perkinsozoa</taxon>
        <taxon>Perkinsea</taxon>
        <taxon>Perkinsida</taxon>
        <taxon>Perkinsidae</taxon>
        <taxon>Perkinsus</taxon>
    </lineage>
</organism>
<keyword evidence="1" id="KW-0547">Nucleotide-binding</keyword>
<protein>
    <submittedName>
        <fullName evidence="1">Putative ATP-dependent RNA helicase ddx56</fullName>
    </submittedName>
</protein>
<gene>
    <name evidence="1" type="primary">DDX56_2</name>
    <name evidence="1" type="ORF">FOZ62_018591</name>
</gene>
<reference evidence="1 2" key="1">
    <citation type="submission" date="2020-04" db="EMBL/GenBank/DDBJ databases">
        <title>Perkinsus olseni comparative genomics.</title>
        <authorList>
            <person name="Bogema D.R."/>
        </authorList>
    </citation>
    <scope>NUCLEOTIDE SEQUENCE [LARGE SCALE GENOMIC DNA]</scope>
    <source>
        <strain evidence="1">ATCC PRA-205</strain>
    </source>
</reference>
<keyword evidence="1" id="KW-0378">Hydrolase</keyword>
<keyword evidence="1" id="KW-0067">ATP-binding</keyword>
<dbReference type="GO" id="GO:0004386">
    <property type="term" value="F:helicase activity"/>
    <property type="evidence" value="ECO:0007669"/>
    <property type="project" value="UniProtKB-KW"/>
</dbReference>
<accession>A0A7J6RQA3</accession>
<comment type="caution">
    <text evidence="1">The sequence shown here is derived from an EMBL/GenBank/DDBJ whole genome shotgun (WGS) entry which is preliminary data.</text>
</comment>